<dbReference type="EMBL" id="PXOH01000011">
    <property type="protein sequence ID" value="PSF37102.1"/>
    <property type="molecule type" value="Genomic_DNA"/>
</dbReference>
<dbReference type="GO" id="GO:0016020">
    <property type="term" value="C:membrane"/>
    <property type="evidence" value="ECO:0007669"/>
    <property type="project" value="InterPro"/>
</dbReference>
<evidence type="ECO:0000256" key="2">
    <source>
        <dbReference type="SAM" id="Coils"/>
    </source>
</evidence>
<dbReference type="GO" id="GO:0008643">
    <property type="term" value="P:carbohydrate transport"/>
    <property type="evidence" value="ECO:0007669"/>
    <property type="project" value="InterPro"/>
</dbReference>
<dbReference type="InterPro" id="IPR051465">
    <property type="entry name" value="Cell_Envelope_Struct_Comp"/>
</dbReference>
<dbReference type="NCBIfam" id="NF033921">
    <property type="entry name" value="por_somb"/>
    <property type="match status" value="1"/>
</dbReference>
<accession>A0A2T1LXJ0</accession>
<comment type="caution">
    <text evidence="4">The sequence shown here is derived from an EMBL/GenBank/DDBJ whole genome shotgun (WGS) entry which is preliminary data.</text>
</comment>
<evidence type="ECO:0000256" key="1">
    <source>
        <dbReference type="RuleBase" id="RU363072"/>
    </source>
</evidence>
<gene>
    <name evidence="4" type="ORF">C7H19_11730</name>
</gene>
<dbReference type="InterPro" id="IPR001119">
    <property type="entry name" value="SLH_dom"/>
</dbReference>
<organism evidence="4 5">
    <name type="scientific">Aphanothece hegewaldii CCALA 016</name>
    <dbReference type="NCBI Taxonomy" id="2107694"/>
    <lineage>
        <taxon>Bacteria</taxon>
        <taxon>Bacillati</taxon>
        <taxon>Cyanobacteriota</taxon>
        <taxon>Cyanophyceae</taxon>
        <taxon>Oscillatoriophycideae</taxon>
        <taxon>Chroococcales</taxon>
        <taxon>Aphanothecaceae</taxon>
        <taxon>Aphanothece</taxon>
    </lineage>
</organism>
<dbReference type="PANTHER" id="PTHR43308">
    <property type="entry name" value="OUTER MEMBRANE PROTEIN ALPHA-RELATED"/>
    <property type="match status" value="1"/>
</dbReference>
<name>A0A2T1LXJ0_9CHRO</name>
<reference evidence="4 5" key="1">
    <citation type="submission" date="2018-03" db="EMBL/GenBank/DDBJ databases">
        <title>The ancient ancestry and fast evolution of plastids.</title>
        <authorList>
            <person name="Moore K.R."/>
            <person name="Magnabosco C."/>
            <person name="Momper L."/>
            <person name="Gold D.A."/>
            <person name="Bosak T."/>
            <person name="Fournier G.P."/>
        </authorList>
    </citation>
    <scope>NUCLEOTIDE SEQUENCE [LARGE SCALE GENOMIC DNA]</scope>
    <source>
        <strain evidence="4 5">CCALA 016</strain>
    </source>
</reference>
<dbReference type="Proteomes" id="UP000239001">
    <property type="component" value="Unassembled WGS sequence"/>
</dbReference>
<protein>
    <submittedName>
        <fullName evidence="4">S-layer protein</fullName>
    </submittedName>
</protein>
<evidence type="ECO:0000313" key="5">
    <source>
        <dbReference type="Proteomes" id="UP000239001"/>
    </source>
</evidence>
<comment type="similarity">
    <text evidence="1">Belongs to the OprB family.</text>
</comment>
<dbReference type="Pfam" id="PF04966">
    <property type="entry name" value="OprB"/>
    <property type="match status" value="1"/>
</dbReference>
<keyword evidence="1" id="KW-0732">Signal</keyword>
<feature type="signal peptide" evidence="1">
    <location>
        <begin position="1"/>
        <end position="28"/>
    </location>
</feature>
<feature type="domain" description="SLH" evidence="3">
    <location>
        <begin position="71"/>
        <end position="135"/>
    </location>
</feature>
<dbReference type="PANTHER" id="PTHR43308:SF1">
    <property type="entry name" value="OUTER MEMBRANE PROTEIN ALPHA"/>
    <property type="match status" value="1"/>
</dbReference>
<dbReference type="PROSITE" id="PS51272">
    <property type="entry name" value="SLH"/>
    <property type="match status" value="1"/>
</dbReference>
<keyword evidence="5" id="KW-1185">Reference proteome</keyword>
<evidence type="ECO:0000313" key="4">
    <source>
        <dbReference type="EMBL" id="PSF37102.1"/>
    </source>
</evidence>
<proteinExistence type="inferred from homology"/>
<sequence>MLINLKKVLRNQGLVTVSAMLLGSPALADELHQPSVNQIQNNKTTSLSESLYEAQTFSSMTQNNPMSQITNVNELKDVAPTAWAYEALRSLVERYGCIVGYPDRTFRGNRALSRWEFAAGLNACLNTIERLIQEGVTVLKEDIDKLRRLAQEFDAELAALGARVDNLEQRVAFLEDHQFSTTTKLNGDVIMVASGVWGNEQANAPAGTDLEDNQITLNYRYRANFDTSFTGEDRLQVRLQTSNIVFARGGSNLTDFNFAAPGDNQLTINKLQYRFPVTDQLTAWISGVKVTLDDISDPLAPFTGSFTEGALSYFGAIAPIYVLSDNLGTGLGLLYEFSKSLNLSAFYSAGNGNNPEAGNGLFNGNYVVGSQLTYAATSTLNLAVAYSHNYIPDDQFNSFSLLGYTGVSNSDNPFNDNATASDNLALLFAWRIIPQISIEGWGMYTRAYAQGGLRDGDTADIWNWKFSLAFPDLFKEGNVGVVTIGQPPYAAYISNDNNIADVTEATKDNPWLVETFYVYQINDNISVTPGVYVGINPENNRDPLWVGAIRGSFKF</sequence>
<dbReference type="InterPro" id="IPR047684">
    <property type="entry name" value="Por_som-like"/>
</dbReference>
<dbReference type="RefSeq" id="WP_106457067.1">
    <property type="nucleotide sequence ID" value="NZ_PXOH01000011.1"/>
</dbReference>
<reference evidence="4 5" key="2">
    <citation type="submission" date="2018-03" db="EMBL/GenBank/DDBJ databases">
        <authorList>
            <person name="Keele B.F."/>
        </authorList>
    </citation>
    <scope>NUCLEOTIDE SEQUENCE [LARGE SCALE GENOMIC DNA]</scope>
    <source>
        <strain evidence="4 5">CCALA 016</strain>
    </source>
</reference>
<dbReference type="Pfam" id="PF00395">
    <property type="entry name" value="SLH"/>
    <property type="match status" value="1"/>
</dbReference>
<evidence type="ECO:0000259" key="3">
    <source>
        <dbReference type="PROSITE" id="PS51272"/>
    </source>
</evidence>
<dbReference type="OrthoDB" id="541604at2"/>
<dbReference type="InterPro" id="IPR007049">
    <property type="entry name" value="Carb-sel_porin_OprB"/>
</dbReference>
<feature type="chain" id="PRO_5015369563" evidence="1">
    <location>
        <begin position="29"/>
        <end position="555"/>
    </location>
</feature>
<keyword evidence="2" id="KW-0175">Coiled coil</keyword>
<dbReference type="AlphaFoldDB" id="A0A2T1LXJ0"/>
<dbReference type="GO" id="GO:0015288">
    <property type="term" value="F:porin activity"/>
    <property type="evidence" value="ECO:0007669"/>
    <property type="project" value="InterPro"/>
</dbReference>
<feature type="coiled-coil region" evidence="2">
    <location>
        <begin position="136"/>
        <end position="177"/>
    </location>
</feature>